<gene>
    <name evidence="2" type="ORF">E2562_032001</name>
</gene>
<evidence type="ECO:0000313" key="3">
    <source>
        <dbReference type="Proteomes" id="UP000479710"/>
    </source>
</evidence>
<feature type="compositionally biased region" description="Basic residues" evidence="1">
    <location>
        <begin position="46"/>
        <end position="55"/>
    </location>
</feature>
<name>A0A6G1FES2_9ORYZ</name>
<proteinExistence type="predicted"/>
<accession>A0A6G1FES2</accession>
<dbReference type="AlphaFoldDB" id="A0A6G1FES2"/>
<keyword evidence="3" id="KW-1185">Reference proteome</keyword>
<organism evidence="2 3">
    <name type="scientific">Oryza meyeriana var. granulata</name>
    <dbReference type="NCBI Taxonomy" id="110450"/>
    <lineage>
        <taxon>Eukaryota</taxon>
        <taxon>Viridiplantae</taxon>
        <taxon>Streptophyta</taxon>
        <taxon>Embryophyta</taxon>
        <taxon>Tracheophyta</taxon>
        <taxon>Spermatophyta</taxon>
        <taxon>Magnoliopsida</taxon>
        <taxon>Liliopsida</taxon>
        <taxon>Poales</taxon>
        <taxon>Poaceae</taxon>
        <taxon>BOP clade</taxon>
        <taxon>Oryzoideae</taxon>
        <taxon>Oryzeae</taxon>
        <taxon>Oryzinae</taxon>
        <taxon>Oryza</taxon>
        <taxon>Oryza meyeriana</taxon>
    </lineage>
</organism>
<dbReference type="Proteomes" id="UP000479710">
    <property type="component" value="Unassembled WGS sequence"/>
</dbReference>
<feature type="compositionally biased region" description="Basic and acidic residues" evidence="1">
    <location>
        <begin position="19"/>
        <end position="29"/>
    </location>
</feature>
<feature type="non-terminal residue" evidence="2">
    <location>
        <position position="55"/>
    </location>
</feature>
<protein>
    <submittedName>
        <fullName evidence="2">Uncharacterized protein</fullName>
    </submittedName>
</protein>
<feature type="region of interest" description="Disordered" evidence="1">
    <location>
        <begin position="1"/>
        <end position="55"/>
    </location>
</feature>
<evidence type="ECO:0000313" key="2">
    <source>
        <dbReference type="EMBL" id="KAF0935285.1"/>
    </source>
</evidence>
<reference evidence="2 3" key="1">
    <citation type="submission" date="2019-11" db="EMBL/GenBank/DDBJ databases">
        <title>Whole genome sequence of Oryza granulata.</title>
        <authorList>
            <person name="Li W."/>
        </authorList>
    </citation>
    <scope>NUCLEOTIDE SEQUENCE [LARGE SCALE GENOMIC DNA]</scope>
    <source>
        <strain evidence="3">cv. Menghai</strain>
        <tissue evidence="2">Leaf</tissue>
    </source>
</reference>
<sequence>MRSEVDAARHGPRFFAAPHRSEEKSEEQRPRKRKLEKGGRLPCFLRKQKQSRGQR</sequence>
<evidence type="ECO:0000256" key="1">
    <source>
        <dbReference type="SAM" id="MobiDB-lite"/>
    </source>
</evidence>
<dbReference type="EMBL" id="SPHZ02000001">
    <property type="protein sequence ID" value="KAF0935285.1"/>
    <property type="molecule type" value="Genomic_DNA"/>
</dbReference>
<comment type="caution">
    <text evidence="2">The sequence shown here is derived from an EMBL/GenBank/DDBJ whole genome shotgun (WGS) entry which is preliminary data.</text>
</comment>